<proteinExistence type="predicted"/>
<dbReference type="EnsemblPlants" id="Pp3c1_7439V3.1">
    <property type="protein sequence ID" value="PAC:32967700.CDS.1"/>
    <property type="gene ID" value="Pp3c1_7439"/>
</dbReference>
<keyword evidence="4" id="KW-1185">Reference proteome</keyword>
<dbReference type="EMBL" id="ABEU02000001">
    <property type="protein sequence ID" value="PNR61906.1"/>
    <property type="molecule type" value="Genomic_DNA"/>
</dbReference>
<reference evidence="2 4" key="2">
    <citation type="journal article" date="2018" name="Plant J.">
        <title>The Physcomitrella patens chromosome-scale assembly reveals moss genome structure and evolution.</title>
        <authorList>
            <person name="Lang D."/>
            <person name="Ullrich K.K."/>
            <person name="Murat F."/>
            <person name="Fuchs J."/>
            <person name="Jenkins J."/>
            <person name="Haas F.B."/>
            <person name="Piednoel M."/>
            <person name="Gundlach H."/>
            <person name="Van Bel M."/>
            <person name="Meyberg R."/>
            <person name="Vives C."/>
            <person name="Morata J."/>
            <person name="Symeonidi A."/>
            <person name="Hiss M."/>
            <person name="Muchero W."/>
            <person name="Kamisugi Y."/>
            <person name="Saleh O."/>
            <person name="Blanc G."/>
            <person name="Decker E.L."/>
            <person name="van Gessel N."/>
            <person name="Grimwood J."/>
            <person name="Hayes R.D."/>
            <person name="Graham S.W."/>
            <person name="Gunter L.E."/>
            <person name="McDaniel S.F."/>
            <person name="Hoernstein S.N.W."/>
            <person name="Larsson A."/>
            <person name="Li F.W."/>
            <person name="Perroud P.F."/>
            <person name="Phillips J."/>
            <person name="Ranjan P."/>
            <person name="Rokshar D.S."/>
            <person name="Rothfels C.J."/>
            <person name="Schneider L."/>
            <person name="Shu S."/>
            <person name="Stevenson D.W."/>
            <person name="Thummler F."/>
            <person name="Tillich M."/>
            <person name="Villarreal Aguilar J.C."/>
            <person name="Widiez T."/>
            <person name="Wong G.K."/>
            <person name="Wymore A."/>
            <person name="Zhang Y."/>
            <person name="Zimmer A.D."/>
            <person name="Quatrano R.S."/>
            <person name="Mayer K.F.X."/>
            <person name="Goodstein D."/>
            <person name="Casacuberta J.M."/>
            <person name="Vandepoele K."/>
            <person name="Reski R."/>
            <person name="Cuming A.C."/>
            <person name="Tuskan G.A."/>
            <person name="Maumus F."/>
            <person name="Salse J."/>
            <person name="Schmutz J."/>
            <person name="Rensing S.A."/>
        </authorList>
    </citation>
    <scope>NUCLEOTIDE SEQUENCE [LARGE SCALE GENOMIC DNA]</scope>
    <source>
        <strain evidence="3 4">cv. Gransden 2004</strain>
    </source>
</reference>
<feature type="region of interest" description="Disordered" evidence="1">
    <location>
        <begin position="1"/>
        <end position="21"/>
    </location>
</feature>
<reference evidence="3" key="3">
    <citation type="submission" date="2020-12" db="UniProtKB">
        <authorList>
            <consortium name="EnsemblPlants"/>
        </authorList>
    </citation>
    <scope>IDENTIFICATION</scope>
</reference>
<dbReference type="InParanoid" id="A0A2K1L788"/>
<gene>
    <name evidence="2" type="ORF">PHYPA_000330</name>
</gene>
<protein>
    <submittedName>
        <fullName evidence="2 3">Uncharacterized protein</fullName>
    </submittedName>
</protein>
<evidence type="ECO:0000256" key="1">
    <source>
        <dbReference type="SAM" id="MobiDB-lite"/>
    </source>
</evidence>
<sequence length="78" mass="8322">MRCDAMAMTSGRAPRRAPGASPPCCYCPGFPSIVADGSRRGIRRHNASHCGIRRQKASYVCSATTASVPHEVPVSFSK</sequence>
<accession>A0A2K1L788</accession>
<feature type="compositionally biased region" description="Low complexity" evidence="1">
    <location>
        <begin position="10"/>
        <end position="21"/>
    </location>
</feature>
<dbReference type="AlphaFoldDB" id="A0A2K1L788"/>
<dbReference type="Proteomes" id="UP000006727">
    <property type="component" value="Chromosome 1"/>
</dbReference>
<name>A0A2K1L788_PHYPA</name>
<organism evidence="2">
    <name type="scientific">Physcomitrium patens</name>
    <name type="common">Spreading-leaved earth moss</name>
    <name type="synonym">Physcomitrella patens</name>
    <dbReference type="NCBI Taxonomy" id="3218"/>
    <lineage>
        <taxon>Eukaryota</taxon>
        <taxon>Viridiplantae</taxon>
        <taxon>Streptophyta</taxon>
        <taxon>Embryophyta</taxon>
        <taxon>Bryophyta</taxon>
        <taxon>Bryophytina</taxon>
        <taxon>Bryopsida</taxon>
        <taxon>Funariidae</taxon>
        <taxon>Funariales</taxon>
        <taxon>Funariaceae</taxon>
        <taxon>Physcomitrium</taxon>
    </lineage>
</organism>
<reference evidence="2 4" key="1">
    <citation type="journal article" date="2008" name="Science">
        <title>The Physcomitrella genome reveals evolutionary insights into the conquest of land by plants.</title>
        <authorList>
            <person name="Rensing S."/>
            <person name="Lang D."/>
            <person name="Zimmer A."/>
            <person name="Terry A."/>
            <person name="Salamov A."/>
            <person name="Shapiro H."/>
            <person name="Nishiyama T."/>
            <person name="Perroud P.-F."/>
            <person name="Lindquist E."/>
            <person name="Kamisugi Y."/>
            <person name="Tanahashi T."/>
            <person name="Sakakibara K."/>
            <person name="Fujita T."/>
            <person name="Oishi K."/>
            <person name="Shin-I T."/>
            <person name="Kuroki Y."/>
            <person name="Toyoda A."/>
            <person name="Suzuki Y."/>
            <person name="Hashimoto A."/>
            <person name="Yamaguchi K."/>
            <person name="Sugano A."/>
            <person name="Kohara Y."/>
            <person name="Fujiyama A."/>
            <person name="Anterola A."/>
            <person name="Aoki S."/>
            <person name="Ashton N."/>
            <person name="Barbazuk W.B."/>
            <person name="Barker E."/>
            <person name="Bennetzen J."/>
            <person name="Bezanilla M."/>
            <person name="Blankenship R."/>
            <person name="Cho S.H."/>
            <person name="Dutcher S."/>
            <person name="Estelle M."/>
            <person name="Fawcett J.A."/>
            <person name="Gundlach H."/>
            <person name="Hanada K."/>
            <person name="Heyl A."/>
            <person name="Hicks K.A."/>
            <person name="Hugh J."/>
            <person name="Lohr M."/>
            <person name="Mayer K."/>
            <person name="Melkozernov A."/>
            <person name="Murata T."/>
            <person name="Nelson D."/>
            <person name="Pils B."/>
            <person name="Prigge M."/>
            <person name="Reiss B."/>
            <person name="Renner T."/>
            <person name="Rombauts S."/>
            <person name="Rushton P."/>
            <person name="Sanderfoot A."/>
            <person name="Schween G."/>
            <person name="Shiu S.-H."/>
            <person name="Stueber K."/>
            <person name="Theodoulou F.L."/>
            <person name="Tu H."/>
            <person name="Van de Peer Y."/>
            <person name="Verrier P.J."/>
            <person name="Waters E."/>
            <person name="Wood A."/>
            <person name="Yang L."/>
            <person name="Cove D."/>
            <person name="Cuming A."/>
            <person name="Hasebe M."/>
            <person name="Lucas S."/>
            <person name="Mishler D.B."/>
            <person name="Reski R."/>
            <person name="Grigoriev I."/>
            <person name="Quatrano R.S."/>
            <person name="Boore J.L."/>
        </authorList>
    </citation>
    <scope>NUCLEOTIDE SEQUENCE [LARGE SCALE GENOMIC DNA]</scope>
    <source>
        <strain evidence="3 4">cv. Gransden 2004</strain>
    </source>
</reference>
<evidence type="ECO:0000313" key="4">
    <source>
        <dbReference type="Proteomes" id="UP000006727"/>
    </source>
</evidence>
<dbReference type="Gramene" id="Pp3c1_7439V3.1">
    <property type="protein sequence ID" value="PAC:32967700.CDS.1"/>
    <property type="gene ID" value="Pp3c1_7439"/>
</dbReference>
<evidence type="ECO:0000313" key="3">
    <source>
        <dbReference type="EnsemblPlants" id="PAC:32967700.CDS.1"/>
    </source>
</evidence>
<evidence type="ECO:0000313" key="2">
    <source>
        <dbReference type="EMBL" id="PNR61906.1"/>
    </source>
</evidence>